<accession>A0A4Y6PMG9</accession>
<dbReference type="NCBIfam" id="TIGR02147">
    <property type="entry name" value="Fsuc_second"/>
    <property type="match status" value="1"/>
</dbReference>
<dbReference type="RefSeq" id="WP_141195948.1">
    <property type="nucleotide sequence ID" value="NZ_CP041186.1"/>
</dbReference>
<evidence type="ECO:0000313" key="3">
    <source>
        <dbReference type="Proteomes" id="UP000315995"/>
    </source>
</evidence>
<dbReference type="Proteomes" id="UP000315995">
    <property type="component" value="Chromosome"/>
</dbReference>
<name>A0A4Y6PMG9_PERCE</name>
<reference evidence="2 3" key="1">
    <citation type="submission" date="2019-06" db="EMBL/GenBank/DDBJ databases">
        <title>Persicimonas caeni gen. nov., sp. nov., a predatory bacterium isolated from solar saltern.</title>
        <authorList>
            <person name="Wang S."/>
        </authorList>
    </citation>
    <scope>NUCLEOTIDE SEQUENCE [LARGE SCALE GENOMIC DNA]</scope>
    <source>
        <strain evidence="2 3">YN101</strain>
    </source>
</reference>
<sequence length="283" mass="32670">MSDWKPNIFDFLDYRAFLRAYYEAAKANTSAFSYRYFARKAGLSSPSFLRHVMRGERNIGDTVENFAKALELNAEETQFFRLLIDFDQAETDRERNRAFEKLAASRRFRTARRIDQAMFDYLSHWYYPAIREMVARPDFDEDPAWIAGQLTPNIEPEQAETALEVLLDLGLVVREDSGTLVRGEASVTTEHEVRSLAIANYHRQMLERAGESIEIIPREYRDLAAMTVCISPETIGELKERVHAFRELVFELCDSDEEPQVVFQINTQLFPLSSLPDDVSGDD</sequence>
<dbReference type="InterPro" id="IPR011873">
    <property type="entry name" value="CHP02147"/>
</dbReference>
<dbReference type="OrthoDB" id="5538805at2"/>
<feature type="domain" description="DUF4423" evidence="1">
    <location>
        <begin position="107"/>
        <end position="272"/>
    </location>
</feature>
<gene>
    <name evidence="2" type="ORF">FIV42_01460</name>
</gene>
<dbReference type="AlphaFoldDB" id="A0A4Y6PMG9"/>
<proteinExistence type="predicted"/>
<dbReference type="InterPro" id="IPR025537">
    <property type="entry name" value="DUF4423"/>
</dbReference>
<dbReference type="Pfam" id="PF14394">
    <property type="entry name" value="DUF4423"/>
    <property type="match status" value="1"/>
</dbReference>
<dbReference type="EMBL" id="CP041186">
    <property type="protein sequence ID" value="QDG49450.1"/>
    <property type="molecule type" value="Genomic_DNA"/>
</dbReference>
<keyword evidence="3" id="KW-1185">Reference proteome</keyword>
<protein>
    <submittedName>
        <fullName evidence="2">TIGR02147 family protein</fullName>
    </submittedName>
</protein>
<evidence type="ECO:0000259" key="1">
    <source>
        <dbReference type="Pfam" id="PF14394"/>
    </source>
</evidence>
<accession>A0A5B8XZF4</accession>
<evidence type="ECO:0000313" key="2">
    <source>
        <dbReference type="EMBL" id="QDG49450.1"/>
    </source>
</evidence>
<organism evidence="2 3">
    <name type="scientific">Persicimonas caeni</name>
    <dbReference type="NCBI Taxonomy" id="2292766"/>
    <lineage>
        <taxon>Bacteria</taxon>
        <taxon>Deltaproteobacteria</taxon>
        <taxon>Bradymonadales</taxon>
        <taxon>Bradymonadaceae</taxon>
        <taxon>Persicimonas</taxon>
    </lineage>
</organism>